<dbReference type="InParanoid" id="A0A0C3FEW4"/>
<keyword evidence="11" id="KW-1185">Reference proteome</keyword>
<evidence type="ECO:0000313" key="11">
    <source>
        <dbReference type="Proteomes" id="UP000054166"/>
    </source>
</evidence>
<dbReference type="HOGENOM" id="CLU_012622_0_0_1"/>
<evidence type="ECO:0000256" key="8">
    <source>
        <dbReference type="SAM" id="MobiDB-lite"/>
    </source>
</evidence>
<dbReference type="GO" id="GO:0000290">
    <property type="term" value="P:deadenylation-dependent decapping of nuclear-transcribed mRNA"/>
    <property type="evidence" value="ECO:0007669"/>
    <property type="project" value="InterPro"/>
</dbReference>
<dbReference type="EMBL" id="KN832992">
    <property type="protein sequence ID" value="KIM83035.1"/>
    <property type="molecule type" value="Genomic_DNA"/>
</dbReference>
<feature type="compositionally biased region" description="Polar residues" evidence="8">
    <location>
        <begin position="312"/>
        <end position="330"/>
    </location>
</feature>
<feature type="region of interest" description="Disordered" evidence="8">
    <location>
        <begin position="309"/>
        <end position="355"/>
    </location>
</feature>
<evidence type="ECO:0000256" key="2">
    <source>
        <dbReference type="ARBA" id="ARBA00004201"/>
    </source>
</evidence>
<feature type="region of interest" description="Disordered" evidence="8">
    <location>
        <begin position="246"/>
        <end position="268"/>
    </location>
</feature>
<evidence type="ECO:0000256" key="7">
    <source>
        <dbReference type="SAM" id="Coils"/>
    </source>
</evidence>
<dbReference type="OrthoDB" id="74835at2759"/>
<evidence type="ECO:0000256" key="3">
    <source>
        <dbReference type="ARBA" id="ARBA00009138"/>
    </source>
</evidence>
<dbReference type="GO" id="GO:0033962">
    <property type="term" value="P:P-body assembly"/>
    <property type="evidence" value="ECO:0007669"/>
    <property type="project" value="TreeGrafter"/>
</dbReference>
<dbReference type="PANTHER" id="PTHR21551">
    <property type="entry name" value="TOPOISOMERASE II-ASSOCIATED PROTEIN PAT1"/>
    <property type="match status" value="1"/>
</dbReference>
<comment type="similarity">
    <text evidence="3">Belongs to the PAT1 family.</text>
</comment>
<dbReference type="PANTHER" id="PTHR21551:SF0">
    <property type="entry name" value="PROTEIN ASSOCIATED WITH TOPO II RELATED-1, ISOFORM A"/>
    <property type="match status" value="1"/>
</dbReference>
<evidence type="ECO:0000256" key="1">
    <source>
        <dbReference type="ARBA" id="ARBA00004123"/>
    </source>
</evidence>
<dbReference type="FunCoup" id="A0A0C3FEW4">
    <property type="interactions" value="142"/>
</dbReference>
<gene>
    <name evidence="10" type="ORF">PILCRDRAFT_449482</name>
</gene>
<comment type="subcellular location">
    <subcellularLocation>
        <location evidence="2">Cytoplasm</location>
        <location evidence="2">P-body</location>
    </subcellularLocation>
    <subcellularLocation>
        <location evidence="1">Nucleus</location>
    </subcellularLocation>
</comment>
<feature type="compositionally biased region" description="Polar residues" evidence="8">
    <location>
        <begin position="141"/>
        <end position="173"/>
    </location>
</feature>
<feature type="coiled-coil region" evidence="7">
    <location>
        <begin position="276"/>
        <end position="303"/>
    </location>
</feature>
<dbReference type="Proteomes" id="UP000054166">
    <property type="component" value="Unassembled WGS sequence"/>
</dbReference>
<keyword evidence="4" id="KW-0963">Cytoplasm</keyword>
<name>A0A0C3FEW4_PILCF</name>
<feature type="region of interest" description="Disordered" evidence="8">
    <location>
        <begin position="191"/>
        <end position="220"/>
    </location>
</feature>
<keyword evidence="5" id="KW-0694">RNA-binding</keyword>
<dbReference type="AlphaFoldDB" id="A0A0C3FEW4"/>
<keyword evidence="7" id="KW-0175">Coiled coil</keyword>
<reference evidence="10 11" key="1">
    <citation type="submission" date="2014-04" db="EMBL/GenBank/DDBJ databases">
        <authorList>
            <consortium name="DOE Joint Genome Institute"/>
            <person name="Kuo A."/>
            <person name="Tarkka M."/>
            <person name="Buscot F."/>
            <person name="Kohler A."/>
            <person name="Nagy L.G."/>
            <person name="Floudas D."/>
            <person name="Copeland A."/>
            <person name="Barry K.W."/>
            <person name="Cichocki N."/>
            <person name="Veneault-Fourrey C."/>
            <person name="LaButti K."/>
            <person name="Lindquist E.A."/>
            <person name="Lipzen A."/>
            <person name="Lundell T."/>
            <person name="Morin E."/>
            <person name="Murat C."/>
            <person name="Sun H."/>
            <person name="Tunlid A."/>
            <person name="Henrissat B."/>
            <person name="Grigoriev I.V."/>
            <person name="Hibbett D.S."/>
            <person name="Martin F."/>
            <person name="Nordberg H.P."/>
            <person name="Cantor M.N."/>
            <person name="Hua S.X."/>
        </authorList>
    </citation>
    <scope>NUCLEOTIDE SEQUENCE [LARGE SCALE GENOMIC DNA]</scope>
    <source>
        <strain evidence="10 11">F 1598</strain>
    </source>
</reference>
<dbReference type="InterPro" id="IPR019167">
    <property type="entry name" value="PAT1_dom"/>
</dbReference>
<evidence type="ECO:0000313" key="10">
    <source>
        <dbReference type="EMBL" id="KIM83035.1"/>
    </source>
</evidence>
<dbReference type="InterPro" id="IPR039900">
    <property type="entry name" value="Pat1-like"/>
</dbReference>
<reference evidence="11" key="2">
    <citation type="submission" date="2015-01" db="EMBL/GenBank/DDBJ databases">
        <title>Evolutionary Origins and Diversification of the Mycorrhizal Mutualists.</title>
        <authorList>
            <consortium name="DOE Joint Genome Institute"/>
            <consortium name="Mycorrhizal Genomics Consortium"/>
            <person name="Kohler A."/>
            <person name="Kuo A."/>
            <person name="Nagy L.G."/>
            <person name="Floudas D."/>
            <person name="Copeland A."/>
            <person name="Barry K.W."/>
            <person name="Cichocki N."/>
            <person name="Veneault-Fourrey C."/>
            <person name="LaButti K."/>
            <person name="Lindquist E.A."/>
            <person name="Lipzen A."/>
            <person name="Lundell T."/>
            <person name="Morin E."/>
            <person name="Murat C."/>
            <person name="Riley R."/>
            <person name="Ohm R."/>
            <person name="Sun H."/>
            <person name="Tunlid A."/>
            <person name="Henrissat B."/>
            <person name="Grigoriev I.V."/>
            <person name="Hibbett D.S."/>
            <person name="Martin F."/>
        </authorList>
    </citation>
    <scope>NUCLEOTIDE SEQUENCE [LARGE SCALE GENOMIC DNA]</scope>
    <source>
        <strain evidence="11">F 1598</strain>
    </source>
</reference>
<sequence>MSFFGLEQNDLERDKQKFLDGGLQESEDVAVYTWGEDSYDGLGDALQEGGDELNDETFGGTDAVGKDFDFSHPGLPEVEGVRKHTPNYADAAKGQPVQYQSQVQPEAVNQSARLPQSLESIWDDKSPFSVLPRVNGGGHATDSQRATSLTTKVSPYLPSPQQVAARQPTSHSSQFGVHTLQELEAEMRASALASTGRHRQDSPQQLQALPQAQQHHQHLLHQQQLQQLHQQQQLQQQQLLQQQQIQQQQLHQRTPPPRMMPQSQSPRFHLHQQQILLMQQQQEQQQQQRLQELQDQLRLEEIERQLRAQQISDRQQSPSHFIHQRQSSGPTLVELQSAQAQQQRRQRSPAFADGQNMPLLSQQNMQHMPQSIQMQQRLLSEMAQAEFLRDLQGVTPAEQEALRMEAMRKIMETERMEEKRRRRAAKIAHMSRYNDLMTQSDKDFITRIQVSQLVTQDPYADDFYAQVYGAILRSRMGLQSQDERVLKFGSGGGVGLGLAQKAATRRPNAMQRMEAQVERIVSNAKVREKEKGLHSLHSLQGALGRTSGRSYKAAPRQLLQVDPNSVGTSPTLSHAHPHISKEDASRADVEGAAKEAAKLGREALGDAAPTAGVVRKEPLSRRQVLVILENLYDLVLEVEQLRRDQPPHNEEEAYQTWEMSYNDLVEQLWVGLRVMVPLETSDPHPFVSLLTPAKGKKMLPRVTRHLSQNKMLQLLTFLVACFSQLDVVKLAPFLDSIDDSPERSEAERQTQAFLGSVLQSILPVVAKAGLRLVTGLLSLLISRSDIVAVTQTRPGLALLTLFLSRVEVIKQNMTNPAEVSEIPSAEDAQQWQTMLDHLYELLTPHFPYLFPSTRLASVLPPNGHSGGTTDIIDQPVWQFLAALALHASTEQQQLLVTSLREKVLENVTSVNKGWVADEEERQTKLANVNLFLHALGLDSSQIAM</sequence>
<evidence type="ECO:0000259" key="9">
    <source>
        <dbReference type="Pfam" id="PF09770"/>
    </source>
</evidence>
<feature type="compositionally biased region" description="Polar residues" evidence="8">
    <location>
        <begin position="562"/>
        <end position="572"/>
    </location>
</feature>
<feature type="region of interest" description="Disordered" evidence="8">
    <location>
        <begin position="561"/>
        <end position="592"/>
    </location>
</feature>
<feature type="compositionally biased region" description="Basic and acidic residues" evidence="8">
    <location>
        <begin position="579"/>
        <end position="592"/>
    </location>
</feature>
<dbReference type="GO" id="GO:0000932">
    <property type="term" value="C:P-body"/>
    <property type="evidence" value="ECO:0007669"/>
    <property type="project" value="UniProtKB-SubCell"/>
</dbReference>
<evidence type="ECO:0000256" key="4">
    <source>
        <dbReference type="ARBA" id="ARBA00022490"/>
    </source>
</evidence>
<feature type="compositionally biased region" description="Low complexity" evidence="8">
    <location>
        <begin position="204"/>
        <end position="220"/>
    </location>
</feature>
<dbReference type="STRING" id="765440.A0A0C3FEW4"/>
<dbReference type="Pfam" id="PF09770">
    <property type="entry name" value="PAT1"/>
    <property type="match status" value="1"/>
</dbReference>
<feature type="domain" description="mRNA decay factor PAT1" evidence="9">
    <location>
        <begin position="262"/>
        <end position="938"/>
    </location>
</feature>
<dbReference type="GO" id="GO:0003723">
    <property type="term" value="F:RNA binding"/>
    <property type="evidence" value="ECO:0007669"/>
    <property type="project" value="UniProtKB-KW"/>
</dbReference>
<keyword evidence="6" id="KW-0539">Nucleus</keyword>
<protein>
    <recommendedName>
        <fullName evidence="9">mRNA decay factor PAT1 domain-containing protein</fullName>
    </recommendedName>
</protein>
<feature type="region of interest" description="Disordered" evidence="8">
    <location>
        <begin position="132"/>
        <end position="173"/>
    </location>
</feature>
<accession>A0A0C3FEW4</accession>
<evidence type="ECO:0000256" key="6">
    <source>
        <dbReference type="ARBA" id="ARBA00023242"/>
    </source>
</evidence>
<proteinExistence type="inferred from homology"/>
<organism evidence="10 11">
    <name type="scientific">Piloderma croceum (strain F 1598)</name>
    <dbReference type="NCBI Taxonomy" id="765440"/>
    <lineage>
        <taxon>Eukaryota</taxon>
        <taxon>Fungi</taxon>
        <taxon>Dikarya</taxon>
        <taxon>Basidiomycota</taxon>
        <taxon>Agaricomycotina</taxon>
        <taxon>Agaricomycetes</taxon>
        <taxon>Agaricomycetidae</taxon>
        <taxon>Atheliales</taxon>
        <taxon>Atheliaceae</taxon>
        <taxon>Piloderma</taxon>
    </lineage>
</organism>
<dbReference type="GO" id="GO:0005634">
    <property type="term" value="C:nucleus"/>
    <property type="evidence" value="ECO:0007669"/>
    <property type="project" value="UniProtKB-SubCell"/>
</dbReference>
<evidence type="ECO:0000256" key="5">
    <source>
        <dbReference type="ARBA" id="ARBA00022884"/>
    </source>
</evidence>